<dbReference type="Pfam" id="PF14388">
    <property type="entry name" value="DUF4419"/>
    <property type="match status" value="1"/>
</dbReference>
<dbReference type="OrthoDB" id="75956at2759"/>
<keyword evidence="2" id="KW-1185">Reference proteome</keyword>
<dbReference type="EMBL" id="DF236981">
    <property type="protein sequence ID" value="GAQ79529.1"/>
    <property type="molecule type" value="Genomic_DNA"/>
</dbReference>
<evidence type="ECO:0000313" key="1">
    <source>
        <dbReference type="EMBL" id="GAQ79529.1"/>
    </source>
</evidence>
<name>A0A1Y1HQR4_KLENI</name>
<evidence type="ECO:0000313" key="2">
    <source>
        <dbReference type="Proteomes" id="UP000054558"/>
    </source>
</evidence>
<organism evidence="1 2">
    <name type="scientific">Klebsormidium nitens</name>
    <name type="common">Green alga</name>
    <name type="synonym">Ulothrix nitens</name>
    <dbReference type="NCBI Taxonomy" id="105231"/>
    <lineage>
        <taxon>Eukaryota</taxon>
        <taxon>Viridiplantae</taxon>
        <taxon>Streptophyta</taxon>
        <taxon>Klebsormidiophyceae</taxon>
        <taxon>Klebsormidiales</taxon>
        <taxon>Klebsormidiaceae</taxon>
        <taxon>Klebsormidium</taxon>
    </lineage>
</organism>
<dbReference type="OMA" id="AFCFWDA"/>
<dbReference type="PANTHER" id="PTHR31252:SF11">
    <property type="entry name" value="DUF4419 DOMAIN-CONTAINING PROTEIN"/>
    <property type="match status" value="1"/>
</dbReference>
<dbReference type="AlphaFoldDB" id="A0A1Y1HQR4"/>
<evidence type="ECO:0008006" key="3">
    <source>
        <dbReference type="Google" id="ProtNLM"/>
    </source>
</evidence>
<protein>
    <recommendedName>
        <fullName evidence="3">DUF4419 domain-containing protein</fullName>
    </recommendedName>
</protein>
<reference evidence="1 2" key="1">
    <citation type="journal article" date="2014" name="Nat. Commun.">
        <title>Klebsormidium flaccidum genome reveals primary factors for plant terrestrial adaptation.</title>
        <authorList>
            <person name="Hori K."/>
            <person name="Maruyama F."/>
            <person name="Fujisawa T."/>
            <person name="Togashi T."/>
            <person name="Yamamoto N."/>
            <person name="Seo M."/>
            <person name="Sato S."/>
            <person name="Yamada T."/>
            <person name="Mori H."/>
            <person name="Tajima N."/>
            <person name="Moriyama T."/>
            <person name="Ikeuchi M."/>
            <person name="Watanabe M."/>
            <person name="Wada H."/>
            <person name="Kobayashi K."/>
            <person name="Saito M."/>
            <person name="Masuda T."/>
            <person name="Sasaki-Sekimoto Y."/>
            <person name="Mashiguchi K."/>
            <person name="Awai K."/>
            <person name="Shimojima M."/>
            <person name="Masuda S."/>
            <person name="Iwai M."/>
            <person name="Nobusawa T."/>
            <person name="Narise T."/>
            <person name="Kondo S."/>
            <person name="Saito H."/>
            <person name="Sato R."/>
            <person name="Murakawa M."/>
            <person name="Ihara Y."/>
            <person name="Oshima-Yamada Y."/>
            <person name="Ohtaka K."/>
            <person name="Satoh M."/>
            <person name="Sonobe K."/>
            <person name="Ishii M."/>
            <person name="Ohtani R."/>
            <person name="Kanamori-Sato M."/>
            <person name="Honoki R."/>
            <person name="Miyazaki D."/>
            <person name="Mochizuki H."/>
            <person name="Umetsu J."/>
            <person name="Higashi K."/>
            <person name="Shibata D."/>
            <person name="Kamiya Y."/>
            <person name="Sato N."/>
            <person name="Nakamura Y."/>
            <person name="Tabata S."/>
            <person name="Ida S."/>
            <person name="Kurokawa K."/>
            <person name="Ohta H."/>
        </authorList>
    </citation>
    <scope>NUCLEOTIDE SEQUENCE [LARGE SCALE GENOMIC DNA]</scope>
    <source>
        <strain evidence="1 2">NIES-2285</strain>
    </source>
</reference>
<dbReference type="STRING" id="105231.A0A1Y1HQR4"/>
<gene>
    <name evidence="1" type="ORF">KFL_000320280</name>
</gene>
<accession>A0A1Y1HQR4</accession>
<sequence length="391" mass="43557">MAPKQISNQSTQVVAPQIAARKLKIVRKLKEGRTREEDDLSRKESAVSVYSLREHMTLGGSADERYNNAEVFDCSEAKVIRTATGRLESGLLQAIRLAYSGHHHLHLRPDDIWLAIAQGVSAHLQFEDNAEKYRNVFVDHEGKNKISVSVDSFKTGNGSLLNWPECIQLITNQLEERVKGGASKLLQNDFSTTDLTSKCASQIVLMDIMKHYFEYGFHLSCGIPSVTLHGTSDDWERLLEKARALDALDIGLDWWLETLVPVLEKLLETYKGHVDEDWWSRVMNKYERYGSGGGPGTTIYSGWICAFFPYKILGDVVRRNGNEIKDEEVPKGLSECPFKINDNGRELDNVLVAGSCAVCVTEDGLGVQPCIGWLVKKSSGGTPSAKGKLKI</sequence>
<dbReference type="InterPro" id="IPR025533">
    <property type="entry name" value="DUF4419"/>
</dbReference>
<dbReference type="Proteomes" id="UP000054558">
    <property type="component" value="Unassembled WGS sequence"/>
</dbReference>
<proteinExistence type="predicted"/>
<dbReference type="PANTHER" id="PTHR31252">
    <property type="entry name" value="DUF4419 DOMAIN-CONTAINING PROTEIN"/>
    <property type="match status" value="1"/>
</dbReference>